<name>J8ZZW5_EDHAE</name>
<organism evidence="1 2">
    <name type="scientific">Edhazardia aedis (strain USNM 41457)</name>
    <name type="common">Microsporidian parasite</name>
    <dbReference type="NCBI Taxonomy" id="1003232"/>
    <lineage>
        <taxon>Eukaryota</taxon>
        <taxon>Fungi</taxon>
        <taxon>Fungi incertae sedis</taxon>
        <taxon>Microsporidia</taxon>
        <taxon>Edhazardia</taxon>
    </lineage>
</organism>
<dbReference type="VEuPathDB" id="MicrosporidiaDB:EDEG_04106"/>
<dbReference type="AlphaFoldDB" id="J8ZZW5"/>
<dbReference type="EMBL" id="AFBI03000337">
    <property type="protein sequence ID" value="EJW05183.1"/>
    <property type="molecule type" value="Genomic_DNA"/>
</dbReference>
<reference evidence="2" key="2">
    <citation type="submission" date="2015-07" db="EMBL/GenBank/DDBJ databases">
        <title>Contrasting host-pathogen interactions and genome evolution in two generalist and specialist microsporidian pathogens of mosquitoes.</title>
        <authorList>
            <consortium name="The Broad Institute Genomics Platform"/>
            <consortium name="The Broad Institute Genome Sequencing Center for Infectious Disease"/>
            <person name="Cuomo C.A."/>
            <person name="Sanscrainte N.D."/>
            <person name="Goldberg J.M."/>
            <person name="Heiman D."/>
            <person name="Young S."/>
            <person name="Zeng Q."/>
            <person name="Becnel J.J."/>
            <person name="Birren B.W."/>
        </authorList>
    </citation>
    <scope>NUCLEOTIDE SEQUENCE [LARGE SCALE GENOMIC DNA]</scope>
    <source>
        <strain evidence="2">USNM 41457</strain>
    </source>
</reference>
<dbReference type="InParanoid" id="J8ZZW5"/>
<evidence type="ECO:0000313" key="2">
    <source>
        <dbReference type="Proteomes" id="UP000003163"/>
    </source>
</evidence>
<protein>
    <submittedName>
        <fullName evidence="1">Uncharacterized protein</fullName>
    </submittedName>
</protein>
<sequence length="177" mass="21094">MNDCQQNNVLHKNEAKNKTELCSIIFALGRLILSKYQAENTDFNYIAKLGCRLFAPFMKNNMSICCYFVSNIEPERQEKHAYDTILNICLLKKYLCCFLRYFLKYGRTMPLYHEMGIRICGDQKKEESNSNLIAFDSKNVRKENFKRTNNNLLYFIRLLDFEVFFNLQHKDLINHKE</sequence>
<accession>J8ZZW5</accession>
<reference evidence="1 2" key="1">
    <citation type="submission" date="2011-08" db="EMBL/GenBank/DDBJ databases">
        <authorList>
            <person name="Liu Z.J."/>
            <person name="Shi F.L."/>
            <person name="Lu J.Q."/>
            <person name="Li M."/>
            <person name="Wang Z.L."/>
        </authorList>
    </citation>
    <scope>NUCLEOTIDE SEQUENCE [LARGE SCALE GENOMIC DNA]</scope>
    <source>
        <strain evidence="1 2">USNM 41457</strain>
    </source>
</reference>
<proteinExistence type="predicted"/>
<comment type="caution">
    <text evidence="1">The sequence shown here is derived from an EMBL/GenBank/DDBJ whole genome shotgun (WGS) entry which is preliminary data.</text>
</comment>
<dbReference type="HOGENOM" id="CLU_1517834_0_0_1"/>
<evidence type="ECO:0000313" key="1">
    <source>
        <dbReference type="EMBL" id="EJW05183.1"/>
    </source>
</evidence>
<keyword evidence="2" id="KW-1185">Reference proteome</keyword>
<dbReference type="Proteomes" id="UP000003163">
    <property type="component" value="Unassembled WGS sequence"/>
</dbReference>
<gene>
    <name evidence="1" type="ORF">EDEG_04106</name>
</gene>